<organism evidence="1">
    <name type="scientific">Salix viminalis</name>
    <name type="common">Common osier</name>
    <name type="synonym">Basket willow</name>
    <dbReference type="NCBI Taxonomy" id="40686"/>
    <lineage>
        <taxon>Eukaryota</taxon>
        <taxon>Viridiplantae</taxon>
        <taxon>Streptophyta</taxon>
        <taxon>Embryophyta</taxon>
        <taxon>Tracheophyta</taxon>
        <taxon>Spermatophyta</taxon>
        <taxon>Magnoliopsida</taxon>
        <taxon>eudicotyledons</taxon>
        <taxon>Gunneridae</taxon>
        <taxon>Pentapetalae</taxon>
        <taxon>rosids</taxon>
        <taxon>fabids</taxon>
        <taxon>Malpighiales</taxon>
        <taxon>Salicaceae</taxon>
        <taxon>Saliceae</taxon>
        <taxon>Salix</taxon>
    </lineage>
</organism>
<sequence length="212" mass="23552">MDCLIWAPKFGTVEGKVKTTVVCRKKLSQLAFEEGKAAPETPVGPAHDPEGVNCKYHYFTVKTTMQELMVYGKIKAFTPPASVLLLEVAGTAAITGINWESNSMMHKEKKAVRDNGHPPLVRRTYESSIRFSTAMTEDSISRKLGSDGNLSIKSAWSSLRIKATKLIGCGVLFSYQNTLDRLSTEAEQLGWGSKMLVFFANNKMRDKESFTF</sequence>
<protein>
    <submittedName>
        <fullName evidence="1">Uncharacterized protein</fullName>
    </submittedName>
</protein>
<accession>A0A6N2N1I2</accession>
<dbReference type="AlphaFoldDB" id="A0A6N2N1I2"/>
<proteinExistence type="predicted"/>
<name>A0A6N2N1I2_SALVM</name>
<dbReference type="EMBL" id="CAADRP010001896">
    <property type="protein sequence ID" value="VFU55729.1"/>
    <property type="molecule type" value="Genomic_DNA"/>
</dbReference>
<gene>
    <name evidence="1" type="ORF">SVIM_LOCUS397413</name>
</gene>
<reference evidence="1" key="1">
    <citation type="submission" date="2019-03" db="EMBL/GenBank/DDBJ databases">
        <authorList>
            <person name="Mank J."/>
            <person name="Almeida P."/>
        </authorList>
    </citation>
    <scope>NUCLEOTIDE SEQUENCE</scope>
    <source>
        <strain evidence="1">78183</strain>
    </source>
</reference>
<evidence type="ECO:0000313" key="1">
    <source>
        <dbReference type="EMBL" id="VFU55729.1"/>
    </source>
</evidence>